<keyword evidence="2" id="KW-1185">Reference proteome</keyword>
<accession>A0A0C3AKV7</accession>
<protein>
    <submittedName>
        <fullName evidence="1">Uncharacterized protein</fullName>
    </submittedName>
</protein>
<evidence type="ECO:0000313" key="2">
    <source>
        <dbReference type="Proteomes" id="UP000054166"/>
    </source>
</evidence>
<dbReference type="HOGENOM" id="CLU_1525746_0_0_1"/>
<name>A0A0C3AKV7_PILCF</name>
<organism evidence="1 2">
    <name type="scientific">Piloderma croceum (strain F 1598)</name>
    <dbReference type="NCBI Taxonomy" id="765440"/>
    <lineage>
        <taxon>Eukaryota</taxon>
        <taxon>Fungi</taxon>
        <taxon>Dikarya</taxon>
        <taxon>Basidiomycota</taxon>
        <taxon>Agaricomycotina</taxon>
        <taxon>Agaricomycetes</taxon>
        <taxon>Agaricomycetidae</taxon>
        <taxon>Atheliales</taxon>
        <taxon>Atheliaceae</taxon>
        <taxon>Piloderma</taxon>
    </lineage>
</organism>
<dbReference type="InParanoid" id="A0A0C3AKV7"/>
<reference evidence="1 2" key="1">
    <citation type="submission" date="2014-04" db="EMBL/GenBank/DDBJ databases">
        <authorList>
            <consortium name="DOE Joint Genome Institute"/>
            <person name="Kuo A."/>
            <person name="Tarkka M."/>
            <person name="Buscot F."/>
            <person name="Kohler A."/>
            <person name="Nagy L.G."/>
            <person name="Floudas D."/>
            <person name="Copeland A."/>
            <person name="Barry K.W."/>
            <person name="Cichocki N."/>
            <person name="Veneault-Fourrey C."/>
            <person name="LaButti K."/>
            <person name="Lindquist E.A."/>
            <person name="Lipzen A."/>
            <person name="Lundell T."/>
            <person name="Morin E."/>
            <person name="Murat C."/>
            <person name="Sun H."/>
            <person name="Tunlid A."/>
            <person name="Henrissat B."/>
            <person name="Grigoriev I.V."/>
            <person name="Hibbett D.S."/>
            <person name="Martin F."/>
            <person name="Nordberg H.P."/>
            <person name="Cantor M.N."/>
            <person name="Hua S.X."/>
        </authorList>
    </citation>
    <scope>NUCLEOTIDE SEQUENCE [LARGE SCALE GENOMIC DNA]</scope>
    <source>
        <strain evidence="1 2">F 1598</strain>
    </source>
</reference>
<dbReference type="AlphaFoldDB" id="A0A0C3AKV7"/>
<dbReference type="Proteomes" id="UP000054166">
    <property type="component" value="Unassembled WGS sequence"/>
</dbReference>
<evidence type="ECO:0000313" key="1">
    <source>
        <dbReference type="EMBL" id="KIM74553.1"/>
    </source>
</evidence>
<gene>
    <name evidence="1" type="ORF">PILCRDRAFT_828112</name>
</gene>
<proteinExistence type="predicted"/>
<dbReference type="EMBL" id="KN833059">
    <property type="protein sequence ID" value="KIM74553.1"/>
    <property type="molecule type" value="Genomic_DNA"/>
</dbReference>
<reference evidence="2" key="2">
    <citation type="submission" date="2015-01" db="EMBL/GenBank/DDBJ databases">
        <title>Evolutionary Origins and Diversification of the Mycorrhizal Mutualists.</title>
        <authorList>
            <consortium name="DOE Joint Genome Institute"/>
            <consortium name="Mycorrhizal Genomics Consortium"/>
            <person name="Kohler A."/>
            <person name="Kuo A."/>
            <person name="Nagy L.G."/>
            <person name="Floudas D."/>
            <person name="Copeland A."/>
            <person name="Barry K.W."/>
            <person name="Cichocki N."/>
            <person name="Veneault-Fourrey C."/>
            <person name="LaButti K."/>
            <person name="Lindquist E.A."/>
            <person name="Lipzen A."/>
            <person name="Lundell T."/>
            <person name="Morin E."/>
            <person name="Murat C."/>
            <person name="Riley R."/>
            <person name="Ohm R."/>
            <person name="Sun H."/>
            <person name="Tunlid A."/>
            <person name="Henrissat B."/>
            <person name="Grigoriev I.V."/>
            <person name="Hibbett D.S."/>
            <person name="Martin F."/>
        </authorList>
    </citation>
    <scope>NUCLEOTIDE SEQUENCE [LARGE SCALE GENOMIC DNA]</scope>
    <source>
        <strain evidence="2">F 1598</strain>
    </source>
</reference>
<sequence length="176" mass="19463">MFGVNSAPMPVISIFRYSLDSPVKFVTVIYVPRTLEQAKQVCRSFCPSSAPTHQYIISDQDRLITISRNEHISTSRLPEFLITIPVTPSLPILHNNSPNAFDLRFDGFASPPLSSKLMLKNLRIGLLVNDDNEVGGMSAHPTLCNNLFVSLLHQFFVALSFSPPIPSSSSPISSFK</sequence>